<evidence type="ECO:0000313" key="2">
    <source>
        <dbReference type="EMBL" id="KEH16254.1"/>
    </source>
</evidence>
<accession>A0A072TFC6</accession>
<gene>
    <name evidence="2" type="ORF">MTR_0259s0030</name>
</gene>
<protein>
    <submittedName>
        <fullName evidence="2 3">Uncharacterized protein</fullName>
    </submittedName>
</protein>
<name>A0A072TFC6_MEDTR</name>
<sequence length="120" mass="14050">MAHNIRQVYYIPYPFTKVDKRGWCVAIKTKPRGRIESAETNQIDEPYQEDEMSNVDGVIEVEPFSRLFNGEELEEVVPGEEEEEEKEEDEDDFQQVEEEVEGTVTNKDDEADEDDDDWDV</sequence>
<dbReference type="PaxDb" id="3880-AES79065"/>
<dbReference type="HOGENOM" id="CLU_2053171_0_0_1"/>
<evidence type="ECO:0000313" key="3">
    <source>
        <dbReference type="EnsemblPlants" id="KEH16254"/>
    </source>
</evidence>
<reference evidence="2 4" key="1">
    <citation type="journal article" date="2011" name="Nature">
        <title>The Medicago genome provides insight into the evolution of rhizobial symbioses.</title>
        <authorList>
            <person name="Young N.D."/>
            <person name="Debelle F."/>
            <person name="Oldroyd G.E."/>
            <person name="Geurts R."/>
            <person name="Cannon S.B."/>
            <person name="Udvardi M.K."/>
            <person name="Benedito V.A."/>
            <person name="Mayer K.F."/>
            <person name="Gouzy J."/>
            <person name="Schoof H."/>
            <person name="Van de Peer Y."/>
            <person name="Proost S."/>
            <person name="Cook D.R."/>
            <person name="Meyers B.C."/>
            <person name="Spannagl M."/>
            <person name="Cheung F."/>
            <person name="De Mita S."/>
            <person name="Krishnakumar V."/>
            <person name="Gundlach H."/>
            <person name="Zhou S."/>
            <person name="Mudge J."/>
            <person name="Bharti A.K."/>
            <person name="Murray J.D."/>
            <person name="Naoumkina M.A."/>
            <person name="Rosen B."/>
            <person name="Silverstein K.A."/>
            <person name="Tang H."/>
            <person name="Rombauts S."/>
            <person name="Zhao P.X."/>
            <person name="Zhou P."/>
            <person name="Barbe V."/>
            <person name="Bardou P."/>
            <person name="Bechner M."/>
            <person name="Bellec A."/>
            <person name="Berger A."/>
            <person name="Berges H."/>
            <person name="Bidwell S."/>
            <person name="Bisseling T."/>
            <person name="Choisne N."/>
            <person name="Couloux A."/>
            <person name="Denny R."/>
            <person name="Deshpande S."/>
            <person name="Dai X."/>
            <person name="Doyle J.J."/>
            <person name="Dudez A.M."/>
            <person name="Farmer A.D."/>
            <person name="Fouteau S."/>
            <person name="Franken C."/>
            <person name="Gibelin C."/>
            <person name="Gish J."/>
            <person name="Goldstein S."/>
            <person name="Gonzalez A.J."/>
            <person name="Green P.J."/>
            <person name="Hallab A."/>
            <person name="Hartog M."/>
            <person name="Hua A."/>
            <person name="Humphray S.J."/>
            <person name="Jeong D.H."/>
            <person name="Jing Y."/>
            <person name="Jocker A."/>
            <person name="Kenton S.M."/>
            <person name="Kim D.J."/>
            <person name="Klee K."/>
            <person name="Lai H."/>
            <person name="Lang C."/>
            <person name="Lin S."/>
            <person name="Macmil S.L."/>
            <person name="Magdelenat G."/>
            <person name="Matthews L."/>
            <person name="McCorrison J."/>
            <person name="Monaghan E.L."/>
            <person name="Mun J.H."/>
            <person name="Najar F.Z."/>
            <person name="Nicholson C."/>
            <person name="Noirot C."/>
            <person name="O'Bleness M."/>
            <person name="Paule C.R."/>
            <person name="Poulain J."/>
            <person name="Prion F."/>
            <person name="Qin B."/>
            <person name="Qu C."/>
            <person name="Retzel E.F."/>
            <person name="Riddle C."/>
            <person name="Sallet E."/>
            <person name="Samain S."/>
            <person name="Samson N."/>
            <person name="Sanders I."/>
            <person name="Saurat O."/>
            <person name="Scarpelli C."/>
            <person name="Schiex T."/>
            <person name="Segurens B."/>
            <person name="Severin A.J."/>
            <person name="Sherrier D.J."/>
            <person name="Shi R."/>
            <person name="Sims S."/>
            <person name="Singer S.R."/>
            <person name="Sinharoy S."/>
            <person name="Sterck L."/>
            <person name="Viollet A."/>
            <person name="Wang B.B."/>
            <person name="Wang K."/>
            <person name="Wang M."/>
            <person name="Wang X."/>
            <person name="Warfsmann J."/>
            <person name="Weissenbach J."/>
            <person name="White D.D."/>
            <person name="White J.D."/>
            <person name="Wiley G.B."/>
            <person name="Wincker P."/>
            <person name="Xing Y."/>
            <person name="Yang L."/>
            <person name="Yao Z."/>
            <person name="Ying F."/>
            <person name="Zhai J."/>
            <person name="Zhou L."/>
            <person name="Zuber A."/>
            <person name="Denarie J."/>
            <person name="Dixon R.A."/>
            <person name="May G.D."/>
            <person name="Schwartz D.C."/>
            <person name="Rogers J."/>
            <person name="Quetier F."/>
            <person name="Town C.D."/>
            <person name="Roe B.A."/>
        </authorList>
    </citation>
    <scope>NUCLEOTIDE SEQUENCE [LARGE SCALE GENOMIC DNA]</scope>
    <source>
        <strain evidence="2">A17</strain>
        <strain evidence="3 4">cv. Jemalong A17</strain>
    </source>
</reference>
<dbReference type="OMA" id="CVAIKTK"/>
<dbReference type="EMBL" id="KL402984">
    <property type="protein sequence ID" value="KEH16254.1"/>
    <property type="molecule type" value="Genomic_DNA"/>
</dbReference>
<proteinExistence type="predicted"/>
<feature type="compositionally biased region" description="Acidic residues" evidence="1">
    <location>
        <begin position="71"/>
        <end position="101"/>
    </location>
</feature>
<evidence type="ECO:0000256" key="1">
    <source>
        <dbReference type="SAM" id="MobiDB-lite"/>
    </source>
</evidence>
<reference evidence="2 4" key="2">
    <citation type="journal article" date="2014" name="BMC Genomics">
        <title>An improved genome release (version Mt4.0) for the model legume Medicago truncatula.</title>
        <authorList>
            <person name="Tang H."/>
            <person name="Krishnakumar V."/>
            <person name="Bidwell S."/>
            <person name="Rosen B."/>
            <person name="Chan A."/>
            <person name="Zhou S."/>
            <person name="Gentzbittel L."/>
            <person name="Childs K.L."/>
            <person name="Yandell M."/>
            <person name="Gundlach H."/>
            <person name="Mayer K.F."/>
            <person name="Schwartz D.C."/>
            <person name="Town C.D."/>
        </authorList>
    </citation>
    <scope>GENOME REANNOTATION</scope>
    <source>
        <strain evidence="2">A17</strain>
        <strain evidence="3 4">cv. Jemalong A17</strain>
    </source>
</reference>
<keyword evidence="4" id="KW-1185">Reference proteome</keyword>
<organism evidence="2 4">
    <name type="scientific">Medicago truncatula</name>
    <name type="common">Barrel medic</name>
    <name type="synonym">Medicago tribuloides</name>
    <dbReference type="NCBI Taxonomy" id="3880"/>
    <lineage>
        <taxon>Eukaryota</taxon>
        <taxon>Viridiplantae</taxon>
        <taxon>Streptophyta</taxon>
        <taxon>Embryophyta</taxon>
        <taxon>Tracheophyta</taxon>
        <taxon>Spermatophyta</taxon>
        <taxon>Magnoliopsida</taxon>
        <taxon>eudicotyledons</taxon>
        <taxon>Gunneridae</taxon>
        <taxon>Pentapetalae</taxon>
        <taxon>rosids</taxon>
        <taxon>fabids</taxon>
        <taxon>Fabales</taxon>
        <taxon>Fabaceae</taxon>
        <taxon>Papilionoideae</taxon>
        <taxon>50 kb inversion clade</taxon>
        <taxon>NPAAA clade</taxon>
        <taxon>Hologalegina</taxon>
        <taxon>IRL clade</taxon>
        <taxon>Trifolieae</taxon>
        <taxon>Medicago</taxon>
    </lineage>
</organism>
<reference evidence="3" key="3">
    <citation type="submission" date="2015-06" db="UniProtKB">
        <authorList>
            <consortium name="EnsemblPlants"/>
        </authorList>
    </citation>
    <scope>IDENTIFICATION</scope>
    <source>
        <strain evidence="3">cv. Jemalong A17</strain>
    </source>
</reference>
<dbReference type="Proteomes" id="UP000002051">
    <property type="component" value="Unassembled WGS sequence"/>
</dbReference>
<feature type="region of interest" description="Disordered" evidence="1">
    <location>
        <begin position="69"/>
        <end position="120"/>
    </location>
</feature>
<feature type="compositionally biased region" description="Acidic residues" evidence="1">
    <location>
        <begin position="109"/>
        <end position="120"/>
    </location>
</feature>
<dbReference type="AlphaFoldDB" id="A0A072TFC6"/>
<dbReference type="EnsemblPlants" id="KEH16254">
    <property type="protein sequence ID" value="KEH16254"/>
    <property type="gene ID" value="MTR_0259s0030"/>
</dbReference>
<evidence type="ECO:0000313" key="4">
    <source>
        <dbReference type="Proteomes" id="UP000002051"/>
    </source>
</evidence>